<dbReference type="GO" id="GO:0005929">
    <property type="term" value="C:cilium"/>
    <property type="evidence" value="ECO:0007669"/>
    <property type="project" value="UniProtKB-ARBA"/>
</dbReference>
<reference evidence="4" key="1">
    <citation type="submission" date="2016-11" db="UniProtKB">
        <authorList>
            <consortium name="WormBaseParasite"/>
        </authorList>
    </citation>
    <scope>IDENTIFICATION</scope>
</reference>
<dbReference type="PANTHER" id="PTHR35081">
    <property type="entry name" value="COILED-COIL DOMAIN-CONTAINING PROTEIN 105"/>
    <property type="match status" value="1"/>
</dbReference>
<dbReference type="AlphaFoldDB" id="A0A1I8GCB5"/>
<dbReference type="PANTHER" id="PTHR35081:SF1">
    <property type="entry name" value="COILED-COIL DOMAIN-CONTAINING PROTEIN 105"/>
    <property type="match status" value="1"/>
</dbReference>
<accession>A0A1I8GCB5</accession>
<comment type="subcellular location">
    <subcellularLocation>
        <location evidence="1">Cytoplasm</location>
    </subcellularLocation>
</comment>
<sequence length="421" mass="47472">MEIVGIGTQNWKSASNQSIDVNNGLILQSESDCTRLRRRDPVPFFRDYVLDLSNGVADKYARSTREVVNLLRNTLLSLNESTKAMLRSKENLETALENIRKDLQLNRETAHLRSLKPKEERLADGADDLLNAERLHLVNLKQALEAKHRGVDELLQQLAKSRAALQKLLSERGRVCDLVCGVTRPAYSRQSTRDSGAPGPGNRPSTCGVGGSGADGIDALGSYTPQCEMVIKDAEDLMRRCKLVEGDVAETLDEVKRLQKTAHKSVNDGLVKKISETVTFDQKLELAAADSRRTINKARRWESFAAKSLGYNLGPEKYSDLKAREKLDRPIIRVYQRHPGNQVPEAQEIIKARNYYEDSLLTTRRNIGLLQLSQRRLEEDMRAKKLAASADLAALRNRRKKADHRCKFYEYNSPFSLKTDL</sequence>
<proteinExistence type="predicted"/>
<dbReference type="Proteomes" id="UP000095280">
    <property type="component" value="Unplaced"/>
</dbReference>
<dbReference type="InterPro" id="IPR048256">
    <property type="entry name" value="Tektin-like"/>
</dbReference>
<evidence type="ECO:0000256" key="2">
    <source>
        <dbReference type="ARBA" id="ARBA00022490"/>
    </source>
</evidence>
<evidence type="ECO:0000256" key="1">
    <source>
        <dbReference type="ARBA" id="ARBA00004496"/>
    </source>
</evidence>
<dbReference type="GO" id="GO:0005737">
    <property type="term" value="C:cytoplasm"/>
    <property type="evidence" value="ECO:0007669"/>
    <property type="project" value="UniProtKB-SubCell"/>
</dbReference>
<keyword evidence="3" id="KW-1185">Reference proteome</keyword>
<evidence type="ECO:0000313" key="4">
    <source>
        <dbReference type="WBParaSite" id="maker-uti_cns_0001537-snap-gene-0.10-mRNA-1"/>
    </source>
</evidence>
<evidence type="ECO:0000313" key="3">
    <source>
        <dbReference type="Proteomes" id="UP000095280"/>
    </source>
</evidence>
<dbReference type="InterPro" id="IPR038949">
    <property type="entry name" value="TEKTL1"/>
</dbReference>
<dbReference type="WBParaSite" id="maker-uti_cns_0001537-snap-gene-0.10-mRNA-1">
    <property type="protein sequence ID" value="maker-uti_cns_0001537-snap-gene-0.10-mRNA-1"/>
    <property type="gene ID" value="maker-uti_cns_0001537-snap-gene-0.10"/>
</dbReference>
<protein>
    <submittedName>
        <fullName evidence="4">Coiled-coil domain-containing protein</fullName>
    </submittedName>
</protein>
<dbReference type="Pfam" id="PF03148">
    <property type="entry name" value="Tektin"/>
    <property type="match status" value="1"/>
</dbReference>
<name>A0A1I8GCB5_9PLAT</name>
<organism evidence="3 4">
    <name type="scientific">Macrostomum lignano</name>
    <dbReference type="NCBI Taxonomy" id="282301"/>
    <lineage>
        <taxon>Eukaryota</taxon>
        <taxon>Metazoa</taxon>
        <taxon>Spiralia</taxon>
        <taxon>Lophotrochozoa</taxon>
        <taxon>Platyhelminthes</taxon>
        <taxon>Rhabditophora</taxon>
        <taxon>Macrostomorpha</taxon>
        <taxon>Macrostomida</taxon>
        <taxon>Macrostomidae</taxon>
        <taxon>Macrostomum</taxon>
    </lineage>
</organism>
<keyword evidence="2" id="KW-0963">Cytoplasm</keyword>